<dbReference type="GO" id="GO:0015833">
    <property type="term" value="P:peptide transport"/>
    <property type="evidence" value="ECO:0007669"/>
    <property type="project" value="TreeGrafter"/>
</dbReference>
<reference evidence="7" key="1">
    <citation type="journal article" date="2021" name="PeerJ">
        <title>Extensive microbial diversity within the chicken gut microbiome revealed by metagenomics and culture.</title>
        <authorList>
            <person name="Gilroy R."/>
            <person name="Ravi A."/>
            <person name="Getino M."/>
            <person name="Pursley I."/>
            <person name="Horton D.L."/>
            <person name="Alikhan N.F."/>
            <person name="Baker D."/>
            <person name="Gharbi K."/>
            <person name="Hall N."/>
            <person name="Watson M."/>
            <person name="Adriaenssens E.M."/>
            <person name="Foster-Nyarko E."/>
            <person name="Jarju S."/>
            <person name="Secka A."/>
            <person name="Antonio M."/>
            <person name="Oren A."/>
            <person name="Chaudhuri R.R."/>
            <person name="La Ragione R."/>
            <person name="Hildebrand F."/>
            <person name="Pallen M.J."/>
        </authorList>
    </citation>
    <scope>NUCLEOTIDE SEQUENCE</scope>
    <source>
        <strain evidence="7">ChiHjej8B7-3636</strain>
    </source>
</reference>
<evidence type="ECO:0000259" key="6">
    <source>
        <dbReference type="Pfam" id="PF00496"/>
    </source>
</evidence>
<comment type="similarity">
    <text evidence="2">Belongs to the bacterial solute-binding protein 5 family.</text>
</comment>
<evidence type="ECO:0000256" key="4">
    <source>
        <dbReference type="ARBA" id="ARBA00022729"/>
    </source>
</evidence>
<sequence length="511" mass="55436">MRTLKFATATVILTAGLALASCSPAAETPAGGPDELPAGAQVDADATISIGSMYEPQNLDNTSGGGQGVTEALTGNVYEGLFRLADSGEVEPLLAASHEMSEDGLTYTFTLQEGATFASGKPLTADDVVYSLEKVTADDSQSARKSQLAVIDQAVAVDDQTVEVTLSERSISFIYNLTYVWIVNSEFSGDRKAEADGTGPYALGQWTRGSALSLERRDDYWGEPAKNAEVVFQYFSDATALGNALLTGAVDVVTSQQSPDTLAMFETGGDFVINDGDSTTKLLLAFNDAAEPFDDVRVRQAVSYAIDDEKLLESIWGEYGTLIGSMVPPTDPWYEDLTALDAYDTQKAAELLDEAGYPDGFTFTIDTPSYDPHPTAATFIQSQLADIGVTVEINTITADEWYTKVYQNHDFEATLQEHVNDRDLVWYGDPDFYWGYDNAQVQEWVAQSELVASEAEQTELLKLVAQTTAEEAASEWLYLYPQIVVATNAVSGYPLNGLNSQFFAYDIEKSV</sequence>
<dbReference type="PROSITE" id="PS51257">
    <property type="entry name" value="PROKAR_LIPOPROTEIN"/>
    <property type="match status" value="1"/>
</dbReference>
<gene>
    <name evidence="7" type="ORF">H9800_10375</name>
</gene>
<comment type="subcellular location">
    <subcellularLocation>
        <location evidence="1">Cell envelope</location>
    </subcellularLocation>
</comment>
<dbReference type="SUPFAM" id="SSF53850">
    <property type="entry name" value="Periplasmic binding protein-like II"/>
    <property type="match status" value="1"/>
</dbReference>
<dbReference type="PANTHER" id="PTHR30290">
    <property type="entry name" value="PERIPLASMIC BINDING COMPONENT OF ABC TRANSPORTER"/>
    <property type="match status" value="1"/>
</dbReference>
<dbReference type="Proteomes" id="UP000824220">
    <property type="component" value="Unassembled WGS sequence"/>
</dbReference>
<accession>A0A9D2KH05</accession>
<dbReference type="GO" id="GO:0042597">
    <property type="term" value="C:periplasmic space"/>
    <property type="evidence" value="ECO:0007669"/>
    <property type="project" value="UniProtKB-ARBA"/>
</dbReference>
<evidence type="ECO:0000256" key="5">
    <source>
        <dbReference type="SAM" id="SignalP"/>
    </source>
</evidence>
<evidence type="ECO:0000313" key="7">
    <source>
        <dbReference type="EMBL" id="HJA05249.1"/>
    </source>
</evidence>
<dbReference type="EMBL" id="DXAM01000140">
    <property type="protein sequence ID" value="HJA05249.1"/>
    <property type="molecule type" value="Genomic_DNA"/>
</dbReference>
<keyword evidence="3" id="KW-0813">Transport</keyword>
<comment type="caution">
    <text evidence="7">The sequence shown here is derived from an EMBL/GenBank/DDBJ whole genome shotgun (WGS) entry which is preliminary data.</text>
</comment>
<dbReference type="Gene3D" id="3.40.190.10">
    <property type="entry name" value="Periplasmic binding protein-like II"/>
    <property type="match status" value="1"/>
</dbReference>
<dbReference type="Gene3D" id="3.10.105.10">
    <property type="entry name" value="Dipeptide-binding Protein, Domain 3"/>
    <property type="match status" value="1"/>
</dbReference>
<protein>
    <submittedName>
        <fullName evidence="7">ABC transporter substrate-binding protein</fullName>
    </submittedName>
</protein>
<evidence type="ECO:0000256" key="3">
    <source>
        <dbReference type="ARBA" id="ARBA00022448"/>
    </source>
</evidence>
<name>A0A9D2KH05_9MICO</name>
<evidence type="ECO:0000256" key="2">
    <source>
        <dbReference type="ARBA" id="ARBA00005695"/>
    </source>
</evidence>
<dbReference type="GO" id="GO:1904680">
    <property type="term" value="F:peptide transmembrane transporter activity"/>
    <property type="evidence" value="ECO:0007669"/>
    <property type="project" value="TreeGrafter"/>
</dbReference>
<reference evidence="7" key="2">
    <citation type="submission" date="2021-04" db="EMBL/GenBank/DDBJ databases">
        <authorList>
            <person name="Gilroy R."/>
        </authorList>
    </citation>
    <scope>NUCLEOTIDE SEQUENCE</scope>
    <source>
        <strain evidence="7">ChiHjej8B7-3636</strain>
    </source>
</reference>
<feature type="chain" id="PRO_5038408948" evidence="5">
    <location>
        <begin position="21"/>
        <end position="511"/>
    </location>
</feature>
<feature type="signal peptide" evidence="5">
    <location>
        <begin position="1"/>
        <end position="20"/>
    </location>
</feature>
<dbReference type="CDD" id="cd08494">
    <property type="entry name" value="PBP2_NikA_DppA_OppA_like_6"/>
    <property type="match status" value="1"/>
</dbReference>
<dbReference type="InterPro" id="IPR030678">
    <property type="entry name" value="Peptide/Ni-bd"/>
</dbReference>
<dbReference type="AlphaFoldDB" id="A0A9D2KH05"/>
<dbReference type="PIRSF" id="PIRSF002741">
    <property type="entry name" value="MppA"/>
    <property type="match status" value="1"/>
</dbReference>
<dbReference type="InterPro" id="IPR039424">
    <property type="entry name" value="SBP_5"/>
</dbReference>
<keyword evidence="4 5" id="KW-0732">Signal</keyword>
<dbReference type="GO" id="GO:0030313">
    <property type="term" value="C:cell envelope"/>
    <property type="evidence" value="ECO:0007669"/>
    <property type="project" value="UniProtKB-SubCell"/>
</dbReference>
<dbReference type="PANTHER" id="PTHR30290:SF10">
    <property type="entry name" value="PERIPLASMIC OLIGOPEPTIDE-BINDING PROTEIN-RELATED"/>
    <property type="match status" value="1"/>
</dbReference>
<dbReference type="Pfam" id="PF00496">
    <property type="entry name" value="SBP_bac_5"/>
    <property type="match status" value="1"/>
</dbReference>
<feature type="domain" description="Solute-binding protein family 5" evidence="6">
    <location>
        <begin position="89"/>
        <end position="421"/>
    </location>
</feature>
<dbReference type="GO" id="GO:0043190">
    <property type="term" value="C:ATP-binding cassette (ABC) transporter complex"/>
    <property type="evidence" value="ECO:0007669"/>
    <property type="project" value="InterPro"/>
</dbReference>
<organism evidence="7 8">
    <name type="scientific">Candidatus Microbacterium stercoravium</name>
    <dbReference type="NCBI Taxonomy" id="2838697"/>
    <lineage>
        <taxon>Bacteria</taxon>
        <taxon>Bacillati</taxon>
        <taxon>Actinomycetota</taxon>
        <taxon>Actinomycetes</taxon>
        <taxon>Micrococcales</taxon>
        <taxon>Microbacteriaceae</taxon>
        <taxon>Microbacterium</taxon>
    </lineage>
</organism>
<dbReference type="InterPro" id="IPR000914">
    <property type="entry name" value="SBP_5_dom"/>
</dbReference>
<evidence type="ECO:0000256" key="1">
    <source>
        <dbReference type="ARBA" id="ARBA00004196"/>
    </source>
</evidence>
<proteinExistence type="inferred from homology"/>
<evidence type="ECO:0000313" key="8">
    <source>
        <dbReference type="Proteomes" id="UP000824220"/>
    </source>
</evidence>